<evidence type="ECO:0000313" key="5">
    <source>
        <dbReference type="EMBL" id="RVU91395.1"/>
    </source>
</evidence>
<keyword evidence="2" id="KW-0802">TPR repeat</keyword>
<reference evidence="5" key="1">
    <citation type="submission" date="2018-12" db="EMBL/GenBank/DDBJ databases">
        <title>Draft genome sequence of Flaovobacterium columnare ARS1 isolated from channel catfish in Alabama.</title>
        <authorList>
            <person name="Cai W."/>
            <person name="Arias C."/>
        </authorList>
    </citation>
    <scope>NUCLEOTIDE SEQUENCE [LARGE SCALE GENOMIC DNA]</scope>
    <source>
        <strain evidence="5">ARS1</strain>
    </source>
</reference>
<dbReference type="PANTHER" id="PTHR45586">
    <property type="entry name" value="TPR REPEAT-CONTAINING PROTEIN PA4667"/>
    <property type="match status" value="1"/>
</dbReference>
<gene>
    <name evidence="5" type="ORF">EH230_11060</name>
</gene>
<dbReference type="Pfam" id="PF14559">
    <property type="entry name" value="TPR_19"/>
    <property type="match status" value="1"/>
</dbReference>
<evidence type="ECO:0000256" key="1">
    <source>
        <dbReference type="ARBA" id="ARBA00022737"/>
    </source>
</evidence>
<dbReference type="InterPro" id="IPR030887">
    <property type="entry name" value="Beta-barrel_YaiO"/>
</dbReference>
<keyword evidence="6" id="KW-1185">Reference proteome</keyword>
<dbReference type="Pfam" id="PF13432">
    <property type="entry name" value="TPR_16"/>
    <property type="match status" value="1"/>
</dbReference>
<dbReference type="SUPFAM" id="SSF48452">
    <property type="entry name" value="TPR-like"/>
    <property type="match status" value="2"/>
</dbReference>
<evidence type="ECO:0000256" key="2">
    <source>
        <dbReference type="ARBA" id="ARBA00022803"/>
    </source>
</evidence>
<dbReference type="InterPro" id="IPR011990">
    <property type="entry name" value="TPR-like_helical_dom_sf"/>
</dbReference>
<proteinExistence type="predicted"/>
<dbReference type="NCBIfam" id="TIGR04390">
    <property type="entry name" value="OMP_YaiO_dom"/>
    <property type="match status" value="1"/>
</dbReference>
<dbReference type="Gene3D" id="1.25.40.10">
    <property type="entry name" value="Tetratricopeptide repeat domain"/>
    <property type="match status" value="4"/>
</dbReference>
<evidence type="ECO:0000256" key="3">
    <source>
        <dbReference type="SAM" id="Phobius"/>
    </source>
</evidence>
<accession>A0A437UCS3</accession>
<protein>
    <submittedName>
        <fullName evidence="5">Tetratricopeptide repeat protein</fullName>
    </submittedName>
</protein>
<dbReference type="AlphaFoldDB" id="A0A437UCS3"/>
<dbReference type="InterPro" id="IPR051012">
    <property type="entry name" value="CellSynth/LPSAsmb/PSIAsmb"/>
</dbReference>
<organism evidence="5 6">
    <name type="scientific">Flavobacterium columnare</name>
    <dbReference type="NCBI Taxonomy" id="996"/>
    <lineage>
        <taxon>Bacteria</taxon>
        <taxon>Pseudomonadati</taxon>
        <taxon>Bacteroidota</taxon>
        <taxon>Flavobacteriia</taxon>
        <taxon>Flavobacteriales</taxon>
        <taxon>Flavobacteriaceae</taxon>
        <taxon>Flavobacterium</taxon>
    </lineage>
</organism>
<feature type="domain" description="YaiO beta-barrel" evidence="4">
    <location>
        <begin position="720"/>
        <end position="889"/>
    </location>
</feature>
<name>A0A437UCS3_9FLAO</name>
<dbReference type="Pfam" id="PF19413">
    <property type="entry name" value="YaiO"/>
    <property type="match status" value="1"/>
</dbReference>
<keyword evidence="3" id="KW-0472">Membrane</keyword>
<sequence>MGANDSSRFCPKQNNNSCCRKSRSGINVLLKMLSKNYLLLFVFIFSISFLNAQDTMEDYSIMAKKYFKKQEWQKAKEIIEEGLKQDETDSNLRMLLGRYYYVKKDYQNARYQLVKSLQYDKTNFDAKHLLVNVEMNSKHYSSAICYINELLEVNPYWKQLWIKKIEIYRLQGNITETSRMLKRLNQIYPEDESVQKDYIYNTQQEIIRLKKEGKLNEAVTLAEELAKIDNKQADIYVDIINSLLTAGDKEKALLYAEKGIQKFPENRLYITKKVAILSEMNRNAEALEFLKRKMAKKNDPQLQKSYDELVIESARIQSNHDPYTLYGKILEKNAKDEEALAYLLNNSISKGYYNDALDFISKAKKVKGETKEILSKEYFVYKQLGNESKSNQLLQKLYSKFPNDSDVRDDFIAFQYNTAKQFMLEGNHLEAIELLQKISNQKKQNDYYEPAKLGLFQCYLKTGLYDKALAIINDFLREKPNDDSRNLKKINALVASEDYTNAFDMYLQLIEKSNEPKKTIYANGFEEEGLAFVKKALEEQNIEEAYQVVKKILEVKPASKLGLQYAISLSYQMKDNTAMLDAAKQATTQYPDNLKFKVKLAESYTAQKEYDNAMTVALPLLKKFPRNKPLVNIYSENVHFKTKELLKDKQHDTALELVNSALLFDKDNKELKYDKGLLLETKKVFDSAYYYQKQYEPSLMELSDFKRHLQILENKTFKDEIGIYHLRSRIQGSQEYSSISTMEYNHKGNKNTYTFRLNYSGREEGTGTQSIIEWYHPFNHKIYIRLNAGYGTKYFSKIQTQLSLYKAFGNDYEIELGLGFRQLPSQINMIQGILGLSKDWSSAWWNIKAGVFSIDNTMFYNCSTDARFYVFNEKRSCLQVVGSIGTVSDLQSLNFNLYNTWNAFNTMVGAGPKYMINSNFTVGLLGSWNTIKISEKNYTNMYNLYFQTQISF</sequence>
<keyword evidence="3" id="KW-1133">Transmembrane helix</keyword>
<dbReference type="SMART" id="SM00028">
    <property type="entry name" value="TPR"/>
    <property type="match status" value="5"/>
</dbReference>
<comment type="caution">
    <text evidence="5">The sequence shown here is derived from an EMBL/GenBank/DDBJ whole genome shotgun (WGS) entry which is preliminary data.</text>
</comment>
<dbReference type="EMBL" id="RQSM01000003">
    <property type="protein sequence ID" value="RVU91395.1"/>
    <property type="molecule type" value="Genomic_DNA"/>
</dbReference>
<dbReference type="Proteomes" id="UP000288951">
    <property type="component" value="Unassembled WGS sequence"/>
</dbReference>
<dbReference type="OrthoDB" id="691989at2"/>
<keyword evidence="3" id="KW-0812">Transmembrane</keyword>
<dbReference type="InterPro" id="IPR019734">
    <property type="entry name" value="TPR_rpt"/>
</dbReference>
<feature type="transmembrane region" description="Helical" evidence="3">
    <location>
        <begin position="36"/>
        <end position="52"/>
    </location>
</feature>
<dbReference type="PANTHER" id="PTHR45586:SF1">
    <property type="entry name" value="LIPOPOLYSACCHARIDE ASSEMBLY PROTEIN B"/>
    <property type="match status" value="1"/>
</dbReference>
<keyword evidence="1" id="KW-0677">Repeat</keyword>
<evidence type="ECO:0000259" key="4">
    <source>
        <dbReference type="Pfam" id="PF19413"/>
    </source>
</evidence>
<evidence type="ECO:0000313" key="6">
    <source>
        <dbReference type="Proteomes" id="UP000288951"/>
    </source>
</evidence>